<accession>A0A1D2ME31</accession>
<dbReference type="GO" id="GO:0008194">
    <property type="term" value="F:UDP-glycosyltransferase activity"/>
    <property type="evidence" value="ECO:0007669"/>
    <property type="project" value="InterPro"/>
</dbReference>
<evidence type="ECO:0000313" key="5">
    <source>
        <dbReference type="Proteomes" id="UP000094527"/>
    </source>
</evidence>
<dbReference type="AlphaFoldDB" id="A0A1D2ME31"/>
<dbReference type="InterPro" id="IPR002213">
    <property type="entry name" value="UDP_glucos_trans"/>
</dbReference>
<keyword evidence="3 4" id="KW-0808">Transferase</keyword>
<dbReference type="SUPFAM" id="SSF53756">
    <property type="entry name" value="UDP-Glycosyltransferase/glycogen phosphorylase"/>
    <property type="match status" value="1"/>
</dbReference>
<dbReference type="PANTHER" id="PTHR48043">
    <property type="entry name" value="EG:EG0003.4 PROTEIN-RELATED"/>
    <property type="match status" value="1"/>
</dbReference>
<comment type="caution">
    <text evidence="4">The sequence shown here is derived from an EMBL/GenBank/DDBJ whole genome shotgun (WGS) entry which is preliminary data.</text>
</comment>
<proteinExistence type="inferred from homology"/>
<dbReference type="Gene3D" id="3.40.50.2000">
    <property type="entry name" value="Glycogen Phosphorylase B"/>
    <property type="match status" value="1"/>
</dbReference>
<dbReference type="Proteomes" id="UP000094527">
    <property type="component" value="Unassembled WGS sequence"/>
</dbReference>
<dbReference type="STRING" id="48709.A0A1D2ME31"/>
<name>A0A1D2ME31_ORCCI</name>
<keyword evidence="2" id="KW-0328">Glycosyltransferase</keyword>
<dbReference type="OrthoDB" id="5835829at2759"/>
<evidence type="ECO:0000256" key="1">
    <source>
        <dbReference type="ARBA" id="ARBA00009995"/>
    </source>
</evidence>
<evidence type="ECO:0000256" key="2">
    <source>
        <dbReference type="ARBA" id="ARBA00022676"/>
    </source>
</evidence>
<dbReference type="PANTHER" id="PTHR48043:SF159">
    <property type="entry name" value="EG:EG0003.4 PROTEIN-RELATED"/>
    <property type="match status" value="1"/>
</dbReference>
<organism evidence="4 5">
    <name type="scientific">Orchesella cincta</name>
    <name type="common">Springtail</name>
    <name type="synonym">Podura cincta</name>
    <dbReference type="NCBI Taxonomy" id="48709"/>
    <lineage>
        <taxon>Eukaryota</taxon>
        <taxon>Metazoa</taxon>
        <taxon>Ecdysozoa</taxon>
        <taxon>Arthropoda</taxon>
        <taxon>Hexapoda</taxon>
        <taxon>Collembola</taxon>
        <taxon>Entomobryomorpha</taxon>
        <taxon>Entomobryoidea</taxon>
        <taxon>Orchesellidae</taxon>
        <taxon>Orchesellinae</taxon>
        <taxon>Orchesella</taxon>
    </lineage>
</organism>
<comment type="similarity">
    <text evidence="1">Belongs to the UDP-glycosyltransferase family.</text>
</comment>
<evidence type="ECO:0000313" key="4">
    <source>
        <dbReference type="EMBL" id="ODM91121.1"/>
    </source>
</evidence>
<dbReference type="InterPro" id="IPR050271">
    <property type="entry name" value="UDP-glycosyltransferase"/>
</dbReference>
<sequence>MSEELYRKYLPNGNQLPGLEEIMANSSLLFSNSHFTINYPRPLLPDVIEVGGMHTRPAGKLPKDLDDFLSNSGNDGFIFFSLGHPNIRLFITHGGLLSTQESIYHGVPVLGIPVFADQDLNVMQAERGGYAKTVEIVDIRGESGNCNFGIVEQSRICTKSESPLKTGTRSSPNTP</sequence>
<keyword evidence="5" id="KW-1185">Reference proteome</keyword>
<dbReference type="Pfam" id="PF00201">
    <property type="entry name" value="UDPGT"/>
    <property type="match status" value="1"/>
</dbReference>
<protein>
    <submittedName>
        <fullName evidence="4">UDP-glucuronosyltransferase 3A1</fullName>
    </submittedName>
</protein>
<reference evidence="4 5" key="1">
    <citation type="journal article" date="2016" name="Genome Biol. Evol.">
        <title>Gene Family Evolution Reflects Adaptation to Soil Environmental Stressors in the Genome of the Collembolan Orchesella cincta.</title>
        <authorList>
            <person name="Faddeeva-Vakhrusheva A."/>
            <person name="Derks M.F."/>
            <person name="Anvar S.Y."/>
            <person name="Agamennone V."/>
            <person name="Suring W."/>
            <person name="Smit S."/>
            <person name="van Straalen N.M."/>
            <person name="Roelofs D."/>
        </authorList>
    </citation>
    <scope>NUCLEOTIDE SEQUENCE [LARGE SCALE GENOMIC DNA]</scope>
    <source>
        <tissue evidence="4">Mixed pool</tissue>
    </source>
</reference>
<dbReference type="EMBL" id="LJIJ01001664">
    <property type="protein sequence ID" value="ODM91121.1"/>
    <property type="molecule type" value="Genomic_DNA"/>
</dbReference>
<evidence type="ECO:0000256" key="3">
    <source>
        <dbReference type="ARBA" id="ARBA00022679"/>
    </source>
</evidence>
<gene>
    <name evidence="4" type="ORF">Ocin01_15561</name>
</gene>